<gene>
    <name evidence="7" type="ORF">M231_05552</name>
</gene>
<dbReference type="SUPFAM" id="SSF58014">
    <property type="entry name" value="Coiled-coil domain of nucleotide exchange factor GrpE"/>
    <property type="match status" value="1"/>
</dbReference>
<dbReference type="GO" id="GO:0042803">
    <property type="term" value="F:protein homodimerization activity"/>
    <property type="evidence" value="ECO:0007669"/>
    <property type="project" value="InterPro"/>
</dbReference>
<feature type="compositionally biased region" description="Polar residues" evidence="6">
    <location>
        <begin position="36"/>
        <end position="45"/>
    </location>
</feature>
<evidence type="ECO:0000256" key="6">
    <source>
        <dbReference type="SAM" id="MobiDB-lite"/>
    </source>
</evidence>
<dbReference type="Gene3D" id="2.30.22.10">
    <property type="entry name" value="Head domain of nucleotide exchange factor GrpE"/>
    <property type="match status" value="1"/>
</dbReference>
<feature type="region of interest" description="Disordered" evidence="6">
    <location>
        <begin position="212"/>
        <end position="233"/>
    </location>
</feature>
<sequence>MTRPSIVLRLTRQSLTVPIRPLPRIASISSTTHRSYFRPYSSTPGLETDGGEVKPEATQVGTGSTTEVKDGKLEVEKKATEEKIASLESRIKELEKDLLYTRAEVQTATRRGIEERQKASEFAISSFARSLLSTADDLSLALSSVPAPTSTEENKSLYQLYKGVQLTHKALCATLARNGVKPFEKILGEKFDPNLHEAVFQIPKESVPISKVREDGGLSDSEGKVDEIKEEKSEWGPGEVFDVQKEGWMIGNRVLRPAQVGVTQME</sequence>
<dbReference type="InterPro" id="IPR013805">
    <property type="entry name" value="GrpE_CC"/>
</dbReference>
<dbReference type="InterPro" id="IPR009012">
    <property type="entry name" value="GrpE_head"/>
</dbReference>
<dbReference type="PANTHER" id="PTHR21237">
    <property type="entry name" value="GRPE PROTEIN"/>
    <property type="match status" value="1"/>
</dbReference>
<organism evidence="7 8">
    <name type="scientific">Tremella mesenterica</name>
    <name type="common">Jelly fungus</name>
    <dbReference type="NCBI Taxonomy" id="5217"/>
    <lineage>
        <taxon>Eukaryota</taxon>
        <taxon>Fungi</taxon>
        <taxon>Dikarya</taxon>
        <taxon>Basidiomycota</taxon>
        <taxon>Agaricomycotina</taxon>
        <taxon>Tremellomycetes</taxon>
        <taxon>Tremellales</taxon>
        <taxon>Tremellaceae</taxon>
        <taxon>Tremella</taxon>
    </lineage>
</organism>
<dbReference type="Gene3D" id="3.90.20.20">
    <property type="match status" value="1"/>
</dbReference>
<dbReference type="CDD" id="cd00446">
    <property type="entry name" value="GrpE"/>
    <property type="match status" value="1"/>
</dbReference>
<evidence type="ECO:0000256" key="2">
    <source>
        <dbReference type="ARBA" id="ARBA00014521"/>
    </source>
</evidence>
<dbReference type="Proteomes" id="UP000289152">
    <property type="component" value="Unassembled WGS sequence"/>
</dbReference>
<feature type="region of interest" description="Disordered" evidence="6">
    <location>
        <begin position="36"/>
        <end position="66"/>
    </location>
</feature>
<dbReference type="GO" id="GO:0030150">
    <property type="term" value="P:protein import into mitochondrial matrix"/>
    <property type="evidence" value="ECO:0007669"/>
    <property type="project" value="TreeGrafter"/>
</dbReference>
<evidence type="ECO:0000256" key="4">
    <source>
        <dbReference type="RuleBase" id="RU004478"/>
    </source>
</evidence>
<proteinExistence type="inferred from homology"/>
<dbReference type="Pfam" id="PF01025">
    <property type="entry name" value="GrpE"/>
    <property type="match status" value="2"/>
</dbReference>
<reference evidence="7 8" key="1">
    <citation type="submission" date="2016-06" db="EMBL/GenBank/DDBJ databases">
        <title>Evolution of pathogenesis and genome organization in the Tremellales.</title>
        <authorList>
            <person name="Cuomo C."/>
            <person name="Litvintseva A."/>
            <person name="Heitman J."/>
            <person name="Chen Y."/>
            <person name="Sun S."/>
            <person name="Springer D."/>
            <person name="Dromer F."/>
            <person name="Young S."/>
            <person name="Zeng Q."/>
            <person name="Chapman S."/>
            <person name="Gujja S."/>
            <person name="Saif S."/>
            <person name="Birren B."/>
        </authorList>
    </citation>
    <scope>NUCLEOTIDE SEQUENCE [LARGE SCALE GENOMIC DNA]</scope>
    <source>
        <strain evidence="7 8">ATCC 28783</strain>
    </source>
</reference>
<evidence type="ECO:0000313" key="8">
    <source>
        <dbReference type="Proteomes" id="UP000289152"/>
    </source>
</evidence>
<evidence type="ECO:0000256" key="1">
    <source>
        <dbReference type="ARBA" id="ARBA00009054"/>
    </source>
</evidence>
<protein>
    <recommendedName>
        <fullName evidence="2">GrpE protein homolog, mitochondrial</fullName>
    </recommendedName>
</protein>
<evidence type="ECO:0000256" key="5">
    <source>
        <dbReference type="SAM" id="Coils"/>
    </source>
</evidence>
<dbReference type="GO" id="GO:0000774">
    <property type="term" value="F:adenyl-nucleotide exchange factor activity"/>
    <property type="evidence" value="ECO:0007669"/>
    <property type="project" value="InterPro"/>
</dbReference>
<dbReference type="GO" id="GO:0006457">
    <property type="term" value="P:protein folding"/>
    <property type="evidence" value="ECO:0007669"/>
    <property type="project" value="InterPro"/>
</dbReference>
<dbReference type="SUPFAM" id="SSF51064">
    <property type="entry name" value="Head domain of nucleotide exchange factor GrpE"/>
    <property type="match status" value="1"/>
</dbReference>
<name>A0A4Q1BHU3_TREME</name>
<dbReference type="OrthoDB" id="201635at2759"/>
<dbReference type="GO" id="GO:0051082">
    <property type="term" value="F:unfolded protein binding"/>
    <property type="evidence" value="ECO:0007669"/>
    <property type="project" value="TreeGrafter"/>
</dbReference>
<comment type="caution">
    <text evidence="7">The sequence shown here is derived from an EMBL/GenBank/DDBJ whole genome shotgun (WGS) entry which is preliminary data.</text>
</comment>
<keyword evidence="3" id="KW-0143">Chaperone</keyword>
<dbReference type="GO" id="GO:0051087">
    <property type="term" value="F:protein-folding chaperone binding"/>
    <property type="evidence" value="ECO:0007669"/>
    <property type="project" value="InterPro"/>
</dbReference>
<dbReference type="InterPro" id="IPR000740">
    <property type="entry name" value="GrpE"/>
</dbReference>
<keyword evidence="5" id="KW-0175">Coiled coil</keyword>
<dbReference type="PANTHER" id="PTHR21237:SF23">
    <property type="entry name" value="GRPE PROTEIN HOMOLOG, MITOCHONDRIAL"/>
    <property type="match status" value="1"/>
</dbReference>
<dbReference type="STRING" id="5217.A0A4Q1BHU3"/>
<dbReference type="PRINTS" id="PR00773">
    <property type="entry name" value="GRPEPROTEIN"/>
</dbReference>
<dbReference type="EMBL" id="SDIL01000075">
    <property type="protein sequence ID" value="RXK37183.1"/>
    <property type="molecule type" value="Genomic_DNA"/>
</dbReference>
<dbReference type="InParanoid" id="A0A4Q1BHU3"/>
<keyword evidence="8" id="KW-1185">Reference proteome</keyword>
<dbReference type="HAMAP" id="MF_01151">
    <property type="entry name" value="GrpE"/>
    <property type="match status" value="1"/>
</dbReference>
<evidence type="ECO:0000256" key="3">
    <source>
        <dbReference type="ARBA" id="ARBA00023186"/>
    </source>
</evidence>
<dbReference type="GO" id="GO:0001405">
    <property type="term" value="C:PAM complex, Tim23 associated import motor"/>
    <property type="evidence" value="ECO:0007669"/>
    <property type="project" value="TreeGrafter"/>
</dbReference>
<feature type="coiled-coil region" evidence="5">
    <location>
        <begin position="70"/>
        <end position="111"/>
    </location>
</feature>
<dbReference type="AlphaFoldDB" id="A0A4Q1BHU3"/>
<dbReference type="VEuPathDB" id="FungiDB:TREMEDRAFT_18635"/>
<dbReference type="FunCoup" id="A0A4Q1BHU3">
    <property type="interactions" value="177"/>
</dbReference>
<comment type="similarity">
    <text evidence="1 4">Belongs to the GrpE family.</text>
</comment>
<evidence type="ECO:0000313" key="7">
    <source>
        <dbReference type="EMBL" id="RXK37183.1"/>
    </source>
</evidence>
<accession>A0A4Q1BHU3</accession>